<dbReference type="EMBL" id="JAWWNJ010000105">
    <property type="protein sequence ID" value="KAK6992948.1"/>
    <property type="molecule type" value="Genomic_DNA"/>
</dbReference>
<evidence type="ECO:0000313" key="1">
    <source>
        <dbReference type="EMBL" id="KAK6992948.1"/>
    </source>
</evidence>
<reference evidence="1 2" key="1">
    <citation type="journal article" date="2024" name="J Genomics">
        <title>Draft genome sequencing and assembly of Favolaschia claudopus CIRM-BRFM 2984 isolated from oak limbs.</title>
        <authorList>
            <person name="Navarro D."/>
            <person name="Drula E."/>
            <person name="Chaduli D."/>
            <person name="Cazenave R."/>
            <person name="Ahrendt S."/>
            <person name="Wang J."/>
            <person name="Lipzen A."/>
            <person name="Daum C."/>
            <person name="Barry K."/>
            <person name="Grigoriev I.V."/>
            <person name="Favel A."/>
            <person name="Rosso M.N."/>
            <person name="Martin F."/>
        </authorList>
    </citation>
    <scope>NUCLEOTIDE SEQUENCE [LARGE SCALE GENOMIC DNA]</scope>
    <source>
        <strain evidence="1 2">CIRM-BRFM 2984</strain>
    </source>
</reference>
<sequence length="238" mass="25966">MLQCASSVIAIDAPANGSFAVWAACQGSDSKRRRAWAWVEFIVLLISADGTSILWSQRRRFTVRNPAHRVVACHVIVPSIAADAVDMVASSSSHAFAISTVSRSPPSELDVEANFCRLFVRFPASAFNAGGPPFANARFDFRHSRWKKGCFRGEEENDVEAPINTISRDSMSRRLPSPAVRMLRRFNRALARTQGIGQSLSPALLPPIALYPSSKRPSIPLAPSSLCNDAYALNAPLL</sequence>
<proteinExistence type="predicted"/>
<keyword evidence="2" id="KW-1185">Reference proteome</keyword>
<evidence type="ECO:0000313" key="2">
    <source>
        <dbReference type="Proteomes" id="UP001362999"/>
    </source>
</evidence>
<name>A0AAV9ZVZ2_9AGAR</name>
<gene>
    <name evidence="1" type="ORF">R3P38DRAFT_3224316</name>
</gene>
<comment type="caution">
    <text evidence="1">The sequence shown here is derived from an EMBL/GenBank/DDBJ whole genome shotgun (WGS) entry which is preliminary data.</text>
</comment>
<dbReference type="AlphaFoldDB" id="A0AAV9ZVZ2"/>
<organism evidence="1 2">
    <name type="scientific">Favolaschia claudopus</name>
    <dbReference type="NCBI Taxonomy" id="2862362"/>
    <lineage>
        <taxon>Eukaryota</taxon>
        <taxon>Fungi</taxon>
        <taxon>Dikarya</taxon>
        <taxon>Basidiomycota</taxon>
        <taxon>Agaricomycotina</taxon>
        <taxon>Agaricomycetes</taxon>
        <taxon>Agaricomycetidae</taxon>
        <taxon>Agaricales</taxon>
        <taxon>Marasmiineae</taxon>
        <taxon>Mycenaceae</taxon>
        <taxon>Favolaschia</taxon>
    </lineage>
</organism>
<accession>A0AAV9ZVZ2</accession>
<dbReference type="Proteomes" id="UP001362999">
    <property type="component" value="Unassembled WGS sequence"/>
</dbReference>
<protein>
    <submittedName>
        <fullName evidence="1">Uncharacterized protein</fullName>
    </submittedName>
</protein>